<dbReference type="EMBL" id="CAJQZP010001643">
    <property type="protein sequence ID" value="CAG5057985.1"/>
    <property type="molecule type" value="Genomic_DNA"/>
</dbReference>
<gene>
    <name evidence="1" type="ORF">PAPOLLO_LOCUS27386</name>
</gene>
<dbReference type="AlphaFoldDB" id="A0A8S3YEW3"/>
<proteinExistence type="predicted"/>
<keyword evidence="2" id="KW-1185">Reference proteome</keyword>
<dbReference type="Proteomes" id="UP000691718">
    <property type="component" value="Unassembled WGS sequence"/>
</dbReference>
<evidence type="ECO:0000313" key="1">
    <source>
        <dbReference type="EMBL" id="CAG5057985.1"/>
    </source>
</evidence>
<evidence type="ECO:0000313" key="2">
    <source>
        <dbReference type="Proteomes" id="UP000691718"/>
    </source>
</evidence>
<sequence>MTLMMFSTFQEQQERPQTVPVCADLTAGAAGVSRSSTGVCGSHCRFRNSGAGVDSRTWLVLLQAAVQRDAARLYYCTTGLQLGVVCCCRDRHYVTSAAAEFGTTSQVLLQSLTPRHKCYCRDLHDMIYARSFTSWTVNVYF</sequence>
<reference evidence="1" key="1">
    <citation type="submission" date="2021-04" db="EMBL/GenBank/DDBJ databases">
        <authorList>
            <person name="Tunstrom K."/>
        </authorList>
    </citation>
    <scope>NUCLEOTIDE SEQUENCE</scope>
</reference>
<organism evidence="1 2">
    <name type="scientific">Parnassius apollo</name>
    <name type="common">Apollo butterfly</name>
    <name type="synonym">Papilio apollo</name>
    <dbReference type="NCBI Taxonomy" id="110799"/>
    <lineage>
        <taxon>Eukaryota</taxon>
        <taxon>Metazoa</taxon>
        <taxon>Ecdysozoa</taxon>
        <taxon>Arthropoda</taxon>
        <taxon>Hexapoda</taxon>
        <taxon>Insecta</taxon>
        <taxon>Pterygota</taxon>
        <taxon>Neoptera</taxon>
        <taxon>Endopterygota</taxon>
        <taxon>Lepidoptera</taxon>
        <taxon>Glossata</taxon>
        <taxon>Ditrysia</taxon>
        <taxon>Papilionoidea</taxon>
        <taxon>Papilionidae</taxon>
        <taxon>Parnassiinae</taxon>
        <taxon>Parnassini</taxon>
        <taxon>Parnassius</taxon>
        <taxon>Parnassius</taxon>
    </lineage>
</organism>
<name>A0A8S3YEW3_PARAO</name>
<accession>A0A8S3YEW3</accession>
<protein>
    <submittedName>
        <fullName evidence="1">(apollo) hypothetical protein</fullName>
    </submittedName>
</protein>
<comment type="caution">
    <text evidence="1">The sequence shown here is derived from an EMBL/GenBank/DDBJ whole genome shotgun (WGS) entry which is preliminary data.</text>
</comment>